<evidence type="ECO:0000256" key="2">
    <source>
        <dbReference type="ARBA" id="ARBA00023043"/>
    </source>
</evidence>
<feature type="region of interest" description="Disordered" evidence="4">
    <location>
        <begin position="1"/>
        <end position="83"/>
    </location>
</feature>
<evidence type="ECO:0000256" key="4">
    <source>
        <dbReference type="SAM" id="MobiDB-lite"/>
    </source>
</evidence>
<dbReference type="PANTHER" id="PTHR24198:SF194">
    <property type="entry name" value="INVERSIN-A"/>
    <property type="match status" value="1"/>
</dbReference>
<accession>A0A5N6KB07</accession>
<dbReference type="SUPFAM" id="SSF48403">
    <property type="entry name" value="Ankyrin repeat"/>
    <property type="match status" value="1"/>
</dbReference>
<organism evidence="6 7">
    <name type="scientific">Monilinia laxa</name>
    <name type="common">Brown rot fungus</name>
    <name type="synonym">Sclerotinia laxa</name>
    <dbReference type="NCBI Taxonomy" id="61186"/>
    <lineage>
        <taxon>Eukaryota</taxon>
        <taxon>Fungi</taxon>
        <taxon>Dikarya</taxon>
        <taxon>Ascomycota</taxon>
        <taxon>Pezizomycotina</taxon>
        <taxon>Leotiomycetes</taxon>
        <taxon>Helotiales</taxon>
        <taxon>Sclerotiniaceae</taxon>
        <taxon>Monilinia</taxon>
    </lineage>
</organism>
<feature type="repeat" description="ANK" evidence="3">
    <location>
        <begin position="160"/>
        <end position="195"/>
    </location>
</feature>
<dbReference type="InterPro" id="IPR036770">
    <property type="entry name" value="Ankyrin_rpt-contain_sf"/>
</dbReference>
<evidence type="ECO:0000256" key="1">
    <source>
        <dbReference type="ARBA" id="ARBA00022737"/>
    </source>
</evidence>
<feature type="repeat" description="ANK" evidence="3">
    <location>
        <begin position="196"/>
        <end position="228"/>
    </location>
</feature>
<evidence type="ECO:0000313" key="7">
    <source>
        <dbReference type="Proteomes" id="UP000326757"/>
    </source>
</evidence>
<gene>
    <name evidence="6" type="ORF">EYC80_000562</name>
</gene>
<dbReference type="PROSITE" id="PS50088">
    <property type="entry name" value="ANK_REPEAT"/>
    <property type="match status" value="3"/>
</dbReference>
<evidence type="ECO:0000313" key="6">
    <source>
        <dbReference type="EMBL" id="KAB8300380.1"/>
    </source>
</evidence>
<keyword evidence="5" id="KW-0812">Transmembrane</keyword>
<keyword evidence="5" id="KW-1133">Transmembrane helix</keyword>
<feature type="compositionally biased region" description="Basic and acidic residues" evidence="4">
    <location>
        <begin position="1"/>
        <end position="18"/>
    </location>
</feature>
<protein>
    <submittedName>
        <fullName evidence="6">Uncharacterized protein</fullName>
    </submittedName>
</protein>
<evidence type="ECO:0000256" key="3">
    <source>
        <dbReference type="PROSITE-ProRule" id="PRU00023"/>
    </source>
</evidence>
<dbReference type="EMBL" id="VIGI01000005">
    <property type="protein sequence ID" value="KAB8300380.1"/>
    <property type="molecule type" value="Genomic_DNA"/>
</dbReference>
<comment type="caution">
    <text evidence="6">The sequence shown here is derived from an EMBL/GenBank/DDBJ whole genome shotgun (WGS) entry which is preliminary data.</text>
</comment>
<dbReference type="AlphaFoldDB" id="A0A5N6KB07"/>
<dbReference type="Pfam" id="PF00023">
    <property type="entry name" value="Ank"/>
    <property type="match status" value="1"/>
</dbReference>
<dbReference type="PANTHER" id="PTHR24198">
    <property type="entry name" value="ANKYRIN REPEAT AND PROTEIN KINASE DOMAIN-CONTAINING PROTEIN"/>
    <property type="match status" value="1"/>
</dbReference>
<dbReference type="PROSITE" id="PS50297">
    <property type="entry name" value="ANK_REP_REGION"/>
    <property type="match status" value="2"/>
</dbReference>
<feature type="compositionally biased region" description="Basic and acidic residues" evidence="4">
    <location>
        <begin position="57"/>
        <end position="73"/>
    </location>
</feature>
<dbReference type="Proteomes" id="UP000326757">
    <property type="component" value="Unassembled WGS sequence"/>
</dbReference>
<feature type="transmembrane region" description="Helical" evidence="5">
    <location>
        <begin position="587"/>
        <end position="610"/>
    </location>
</feature>
<dbReference type="Pfam" id="PF12796">
    <property type="entry name" value="Ank_2"/>
    <property type="match status" value="1"/>
</dbReference>
<dbReference type="SMART" id="SM00248">
    <property type="entry name" value="ANK"/>
    <property type="match status" value="4"/>
</dbReference>
<keyword evidence="2 3" id="KW-0040">ANK repeat</keyword>
<proteinExistence type="predicted"/>
<dbReference type="Gene3D" id="1.25.40.20">
    <property type="entry name" value="Ankyrin repeat-containing domain"/>
    <property type="match status" value="1"/>
</dbReference>
<feature type="repeat" description="ANK" evidence="3">
    <location>
        <begin position="121"/>
        <end position="147"/>
    </location>
</feature>
<evidence type="ECO:0000256" key="5">
    <source>
        <dbReference type="SAM" id="Phobius"/>
    </source>
</evidence>
<dbReference type="InterPro" id="IPR002110">
    <property type="entry name" value="Ankyrin_rpt"/>
</dbReference>
<reference evidence="6 7" key="1">
    <citation type="submission" date="2019-06" db="EMBL/GenBank/DDBJ databases">
        <title>Genome Sequence of the Brown Rot Fungal Pathogen Monilinia laxa.</title>
        <authorList>
            <person name="De Miccolis Angelini R.M."/>
            <person name="Landi L."/>
            <person name="Abate D."/>
            <person name="Pollastro S."/>
            <person name="Romanazzi G."/>
            <person name="Faretra F."/>
        </authorList>
    </citation>
    <scope>NUCLEOTIDE SEQUENCE [LARGE SCALE GENOMIC DNA]</scope>
    <source>
        <strain evidence="6 7">Mlax316</strain>
    </source>
</reference>
<keyword evidence="7" id="KW-1185">Reference proteome</keyword>
<keyword evidence="5" id="KW-0472">Membrane</keyword>
<sequence>MADHLTDTAGTHDVEAAHHKPAILGEGRMSEENTQAVPENGETCRDSDLSNSQGSSEAREEIDYETRSIDRSINRPQGADLSEADSHGRTALFFAVIYGMVDAMRAITPKYPESVNSQDKYKTTPLDLAALRGSLETVELLLVNNANNANNPSIDFQDVYGNTALCIAARNVPDDSVEIVKHLLAKNAKIDLQDNDGFTALTLATYFRNTEALQVLLKNNANIDLRNNDGHSAMQIASHSYFNVLSPMNDFKAIINRLPMAMSLQDRKDELMRIRALEWAAYVADHVVVWWILVSGSKEEIDIHGKRALELAIKQNGKKENKQNDYSLTIDILKDPPLVQGWSEPDDPYRYPRLSNMSKRSSENFNGPSEKLLQDFKGTIVDFYRHEKSTRVDFLRRSRTVWDIIYGKPKESGNEKSQDECSTSGPAMIMKESGGKLKEIDLSSEVAKQESYSEKDLQLRWVHLPANNTNEEMKLFMTFKEKIDDKVKQQYDDHGISNEAKPKLEDQRSGLPRLKETERWKVPGLAIKSVLEMDKLTQRIQDLVNSVLSIEQNEANLSEAEVFLPMSFLASLFALDVKSFSHENGNLIYTFGFIFSIIFGATDAISIPAII</sequence>
<dbReference type="OrthoDB" id="3561223at2759"/>
<keyword evidence="1" id="KW-0677">Repeat</keyword>
<name>A0A5N6KB07_MONLA</name>